<keyword evidence="1" id="KW-0732">Signal</keyword>
<reference evidence="2 3" key="1">
    <citation type="submission" date="2019-05" db="EMBL/GenBank/DDBJ databases">
        <title>Sporisorium graminicola CBS 10092 draft sequencing and annotation.</title>
        <authorList>
            <person name="Solano-Gonzalez S."/>
            <person name="Caddick M.X."/>
            <person name="Darby A."/>
        </authorList>
    </citation>
    <scope>NUCLEOTIDE SEQUENCE [LARGE SCALE GENOMIC DNA]</scope>
    <source>
        <strain evidence="2 3">CBS 10092</strain>
    </source>
</reference>
<dbReference type="GeneID" id="40725948"/>
<keyword evidence="3" id="KW-1185">Reference proteome</keyword>
<dbReference type="Proteomes" id="UP000306050">
    <property type="component" value="Chromosome SGRAM_19"/>
</dbReference>
<gene>
    <name evidence="2" type="ORF">EX895_003053</name>
</gene>
<dbReference type="RefSeq" id="XP_029739942.1">
    <property type="nucleotide sequence ID" value="XM_029883651.1"/>
</dbReference>
<sequence>MCPSKAIFFVFSVALFFGIQPTSSAAAFRGTNLFWEPFHLSRSSDHRAIYSGRLHLHLFRDVDLEHFRVEEADESSPLPLRELQNQLRYEKTLRRFLHLGPAEGNRPGFVVGFPLAPEIGYEHRVTFALLAAHPLVNNFPVFTLHGLAHVTDFEKNDIEELLAQVPPPFDHAVGAGDVLSMVEVYDEALGLHAL</sequence>
<feature type="chain" id="PRO_5020454899" evidence="1">
    <location>
        <begin position="26"/>
        <end position="194"/>
    </location>
</feature>
<name>A0A4U7KUZ4_9BASI</name>
<comment type="caution">
    <text evidence="2">The sequence shown here is derived from an EMBL/GenBank/DDBJ whole genome shotgun (WGS) entry which is preliminary data.</text>
</comment>
<dbReference type="KEGG" id="sgra:EX895_003053"/>
<protein>
    <submittedName>
        <fullName evidence="2">Uncharacterized protein</fullName>
    </submittedName>
</protein>
<evidence type="ECO:0000313" key="2">
    <source>
        <dbReference type="EMBL" id="TKY87957.1"/>
    </source>
</evidence>
<dbReference type="OrthoDB" id="2555059at2759"/>
<feature type="signal peptide" evidence="1">
    <location>
        <begin position="1"/>
        <end position="25"/>
    </location>
</feature>
<dbReference type="EMBL" id="SRRM01000011">
    <property type="protein sequence ID" value="TKY87957.1"/>
    <property type="molecule type" value="Genomic_DNA"/>
</dbReference>
<dbReference type="AlphaFoldDB" id="A0A4U7KUZ4"/>
<organism evidence="2 3">
    <name type="scientific">Sporisorium graminicola</name>
    <dbReference type="NCBI Taxonomy" id="280036"/>
    <lineage>
        <taxon>Eukaryota</taxon>
        <taxon>Fungi</taxon>
        <taxon>Dikarya</taxon>
        <taxon>Basidiomycota</taxon>
        <taxon>Ustilaginomycotina</taxon>
        <taxon>Ustilaginomycetes</taxon>
        <taxon>Ustilaginales</taxon>
        <taxon>Ustilaginaceae</taxon>
        <taxon>Sporisorium</taxon>
    </lineage>
</organism>
<proteinExistence type="predicted"/>
<accession>A0A4U7KUZ4</accession>
<evidence type="ECO:0000256" key="1">
    <source>
        <dbReference type="SAM" id="SignalP"/>
    </source>
</evidence>
<evidence type="ECO:0000313" key="3">
    <source>
        <dbReference type="Proteomes" id="UP000306050"/>
    </source>
</evidence>